<protein>
    <submittedName>
        <fullName evidence="4">Fumarate hydratase</fullName>
        <ecNumber evidence="4">4.2.1.2</ecNumber>
    </submittedName>
</protein>
<keyword evidence="2 4" id="KW-0456">Lyase</keyword>
<evidence type="ECO:0000256" key="2">
    <source>
        <dbReference type="ARBA" id="ARBA00023239"/>
    </source>
</evidence>
<dbReference type="SUPFAM" id="SSF117457">
    <property type="entry name" value="FumA C-terminal domain-like"/>
    <property type="match status" value="1"/>
</dbReference>
<evidence type="ECO:0000313" key="5">
    <source>
        <dbReference type="Proteomes" id="UP000035301"/>
    </source>
</evidence>
<evidence type="ECO:0000256" key="1">
    <source>
        <dbReference type="ARBA" id="ARBA00008876"/>
    </source>
</evidence>
<dbReference type="PATRIC" id="fig|1550566.3.peg.2595"/>
<accession>A0A0H1QWF0</accession>
<dbReference type="Proteomes" id="UP000035301">
    <property type="component" value="Unassembled WGS sequence"/>
</dbReference>
<organism evidence="4 5">
    <name type="scientific">Methanoculleus sediminis</name>
    <dbReference type="NCBI Taxonomy" id="1550566"/>
    <lineage>
        <taxon>Archaea</taxon>
        <taxon>Methanobacteriati</taxon>
        <taxon>Methanobacteriota</taxon>
        <taxon>Stenosarchaea group</taxon>
        <taxon>Methanomicrobia</taxon>
        <taxon>Methanomicrobiales</taxon>
        <taxon>Methanomicrobiaceae</taxon>
        <taxon>Methanoculleus</taxon>
    </lineage>
</organism>
<comment type="similarity">
    <text evidence="1">Belongs to the class-I fumarase family.</text>
</comment>
<dbReference type="InterPro" id="IPR036660">
    <property type="entry name" value="Fe-S_hydroAse_TtdB_cat_sf"/>
</dbReference>
<name>A0A0H1QWF0_9EURY</name>
<dbReference type="OrthoDB" id="34134at2157"/>
<dbReference type="PANTHER" id="PTHR43351">
    <property type="entry name" value="L(+)-TARTRATE DEHYDRATASE SUBUNIT BETA"/>
    <property type="match status" value="1"/>
</dbReference>
<dbReference type="InterPro" id="IPR004647">
    <property type="entry name" value="Fe-S_hydro-lyase_TtdB-typ_cat"/>
</dbReference>
<keyword evidence="5" id="KW-1185">Reference proteome</keyword>
<dbReference type="Pfam" id="PF05683">
    <property type="entry name" value="Fumerase_C"/>
    <property type="match status" value="1"/>
</dbReference>
<dbReference type="NCBIfam" id="TIGR00723">
    <property type="entry name" value="ttdB_fumA_fumB"/>
    <property type="match status" value="1"/>
</dbReference>
<evidence type="ECO:0000259" key="3">
    <source>
        <dbReference type="Pfam" id="PF05683"/>
    </source>
</evidence>
<evidence type="ECO:0000313" key="4">
    <source>
        <dbReference type="EMBL" id="KLK87278.1"/>
    </source>
</evidence>
<proteinExistence type="inferred from homology"/>
<dbReference type="EMBL" id="JXOJ01000008">
    <property type="protein sequence ID" value="KLK87278.1"/>
    <property type="molecule type" value="Genomic_DNA"/>
</dbReference>
<dbReference type="GO" id="GO:0004333">
    <property type="term" value="F:fumarate hydratase activity"/>
    <property type="evidence" value="ECO:0007669"/>
    <property type="project" value="UniProtKB-EC"/>
</dbReference>
<feature type="domain" description="Fe-S hydro-lyase tartrate dehydratase beta-type catalytic" evidence="3">
    <location>
        <begin position="9"/>
        <end position="174"/>
    </location>
</feature>
<sequence>MPAGDRGGEAVNLTTPLGDEVLDLRAGDTVTLSGTIYTARDEAHLRMMEEGIPFDPEGAAVYHCGPVVQDGRLVVAGPTTSARMNRLSGFLIDAGVRALVGKGGMGPEVVEQLRGRGVYLALTGGCAALAAARMTLKGVYFEDLGMAEAVWVIEADHLPLTVGIDAHGGDLFRAVREKAKTQFHQRFNTKQDTVS</sequence>
<dbReference type="PANTHER" id="PTHR43351:SF2">
    <property type="entry name" value="L(+)-TARTRATE DEHYDRATASE SUBUNIT BETA-RELATED"/>
    <property type="match status" value="1"/>
</dbReference>
<dbReference type="RefSeq" id="WP_048185664.1">
    <property type="nucleotide sequence ID" value="NZ_JXOJ01000008.1"/>
</dbReference>
<dbReference type="Gene3D" id="3.20.130.10">
    <property type="entry name" value="Fe-S hydro-lyase, tartrate dehydratase beta-type, catalytic domain"/>
    <property type="match status" value="1"/>
</dbReference>
<dbReference type="EC" id="4.2.1.2" evidence="4"/>
<gene>
    <name evidence="4" type="ORF">SZ63_11865</name>
</gene>
<comment type="caution">
    <text evidence="4">The sequence shown here is derived from an EMBL/GenBank/DDBJ whole genome shotgun (WGS) entry which is preliminary data.</text>
</comment>
<reference evidence="4 5" key="1">
    <citation type="journal article" date="2015" name="Int. J. Syst. Evol. Microbiol.">
        <title>Methanoculleus sediminis sp. nov., a methanogen from sediments near a submarine mud volcano.</title>
        <authorList>
            <person name="Chen S.C."/>
            <person name="Chen M.F."/>
            <person name="Lai M.C."/>
            <person name="Weng C.Y."/>
            <person name="Wu S.Y."/>
            <person name="Lin S."/>
            <person name="Yang T.F."/>
            <person name="Chen P.C."/>
        </authorList>
    </citation>
    <scope>NUCLEOTIDE SEQUENCE [LARGE SCALE GENOMIC DNA]</scope>
    <source>
        <strain evidence="4 5">S3Fa</strain>
    </source>
</reference>
<dbReference type="AlphaFoldDB" id="A0A0H1QWF0"/>
<dbReference type="STRING" id="1550566.SZ63_11865"/>